<protein>
    <recommendedName>
        <fullName evidence="4">Carotenoid biosynthesis protein</fullName>
    </recommendedName>
</protein>
<feature type="transmembrane region" description="Helical" evidence="1">
    <location>
        <begin position="38"/>
        <end position="62"/>
    </location>
</feature>
<proteinExistence type="predicted"/>
<accession>A0A1S8S150</accession>
<feature type="transmembrane region" description="Helical" evidence="1">
    <location>
        <begin position="6"/>
        <end position="29"/>
    </location>
</feature>
<feature type="transmembrane region" description="Helical" evidence="1">
    <location>
        <begin position="195"/>
        <end position="217"/>
    </location>
</feature>
<feature type="transmembrane region" description="Helical" evidence="1">
    <location>
        <begin position="163"/>
        <end position="183"/>
    </location>
</feature>
<sequence length="322" mass="36861">MGNITIVPVWIIQDILVLIIAALMVFYIIKNEERPKIVLMQFICFVFFYAAIFENVAVSMGLMGNKGFYAYGHSILMIFNIPLTVPIIEFLIVYSTLRVLKTINIPAWTKPFITGLSAMIFDFSLDPVAVKQIFQTSEGIIGRWSYFPIPGEPVIYGEPVMNFTGWIYIAGYWTAFILIGEWWHKKKGYSKLIGYIYPFLASILSVVCLVSPLSNFFNYMAPFFPRTSNMQWVMLIALTIISVGILVLTLTKLWDRKVISSMDYKNDFPIMFTFLGFPLVNTIFCIIGGYMQVLWLVVLAQVLLLLCWIGIHILSKKVILKK</sequence>
<dbReference type="RefSeq" id="WP_077839980.1">
    <property type="nucleotide sequence ID" value="NZ_JABTAE010000001.1"/>
</dbReference>
<dbReference type="Proteomes" id="UP000190973">
    <property type="component" value="Unassembled WGS sequence"/>
</dbReference>
<feature type="transmembrane region" description="Helical" evidence="1">
    <location>
        <begin position="295"/>
        <end position="314"/>
    </location>
</feature>
<feature type="transmembrane region" description="Helical" evidence="1">
    <location>
        <begin position="107"/>
        <end position="125"/>
    </location>
</feature>
<keyword evidence="1" id="KW-1133">Transmembrane helix</keyword>
<evidence type="ECO:0008006" key="4">
    <source>
        <dbReference type="Google" id="ProtNLM"/>
    </source>
</evidence>
<name>A0A1S8S150_CLOBE</name>
<gene>
    <name evidence="2" type="ORF">CLBCK_36120</name>
</gene>
<keyword evidence="1" id="KW-0812">Transmembrane</keyword>
<evidence type="ECO:0000313" key="2">
    <source>
        <dbReference type="EMBL" id="OOM59161.1"/>
    </source>
</evidence>
<dbReference type="EMBL" id="LZZI01000080">
    <property type="protein sequence ID" value="OOM59161.1"/>
    <property type="molecule type" value="Genomic_DNA"/>
</dbReference>
<organism evidence="2 3">
    <name type="scientific">Clostridium beijerinckii</name>
    <name type="common">Clostridium MP</name>
    <dbReference type="NCBI Taxonomy" id="1520"/>
    <lineage>
        <taxon>Bacteria</taxon>
        <taxon>Bacillati</taxon>
        <taxon>Bacillota</taxon>
        <taxon>Clostridia</taxon>
        <taxon>Eubacteriales</taxon>
        <taxon>Clostridiaceae</taxon>
        <taxon>Clostridium</taxon>
    </lineage>
</organism>
<dbReference type="AlphaFoldDB" id="A0A1S8S150"/>
<reference evidence="2 3" key="1">
    <citation type="submission" date="2016-05" db="EMBL/GenBank/DDBJ databases">
        <title>Microbial solvent formation.</title>
        <authorList>
            <person name="Poehlein A."/>
            <person name="Montoya Solano J.D."/>
            <person name="Flitsch S."/>
            <person name="Krabben P."/>
            <person name="Duerre P."/>
            <person name="Daniel R."/>
        </authorList>
    </citation>
    <scope>NUCLEOTIDE SEQUENCE [LARGE SCALE GENOMIC DNA]</scope>
    <source>
        <strain evidence="2 3">DSM 53</strain>
    </source>
</reference>
<evidence type="ECO:0000256" key="1">
    <source>
        <dbReference type="SAM" id="Phobius"/>
    </source>
</evidence>
<feature type="transmembrane region" description="Helical" evidence="1">
    <location>
        <begin position="229"/>
        <end position="250"/>
    </location>
</feature>
<evidence type="ECO:0000313" key="3">
    <source>
        <dbReference type="Proteomes" id="UP000190973"/>
    </source>
</evidence>
<feature type="transmembrane region" description="Helical" evidence="1">
    <location>
        <begin position="270"/>
        <end position="289"/>
    </location>
</feature>
<comment type="caution">
    <text evidence="2">The sequence shown here is derived from an EMBL/GenBank/DDBJ whole genome shotgun (WGS) entry which is preliminary data.</text>
</comment>
<keyword evidence="1" id="KW-0472">Membrane</keyword>
<feature type="transmembrane region" description="Helical" evidence="1">
    <location>
        <begin position="68"/>
        <end position="95"/>
    </location>
</feature>